<dbReference type="EMBL" id="QJKJ01000909">
    <property type="protein sequence ID" value="RDY10107.1"/>
    <property type="molecule type" value="Genomic_DNA"/>
</dbReference>
<dbReference type="OrthoDB" id="2919534at2759"/>
<sequence>MATWVTLLGERRMKSELRKITVEEIRFERLDKTAIKHKIGLEIEGRVTRGLQAKPSPLGSSWNDSYNCERALWSKCWRWHERGTPGRYLPSKKDQPKGWTCKSCSPMRTMRRIGFSESNLKVCQGTLIGFVSEQVEIRGVINLETMVGTSSTEKATNIRFIVVNAPTSYNVILGKLALN</sequence>
<gene>
    <name evidence="1" type="ORF">CR513_05438</name>
</gene>
<feature type="non-terminal residue" evidence="1">
    <location>
        <position position="1"/>
    </location>
</feature>
<protein>
    <submittedName>
        <fullName evidence="1">Uncharacterized protein</fullName>
    </submittedName>
</protein>
<proteinExistence type="predicted"/>
<organism evidence="1 2">
    <name type="scientific">Mucuna pruriens</name>
    <name type="common">Velvet bean</name>
    <name type="synonym">Dolichos pruriens</name>
    <dbReference type="NCBI Taxonomy" id="157652"/>
    <lineage>
        <taxon>Eukaryota</taxon>
        <taxon>Viridiplantae</taxon>
        <taxon>Streptophyta</taxon>
        <taxon>Embryophyta</taxon>
        <taxon>Tracheophyta</taxon>
        <taxon>Spermatophyta</taxon>
        <taxon>Magnoliopsida</taxon>
        <taxon>eudicotyledons</taxon>
        <taxon>Gunneridae</taxon>
        <taxon>Pentapetalae</taxon>
        <taxon>rosids</taxon>
        <taxon>fabids</taxon>
        <taxon>Fabales</taxon>
        <taxon>Fabaceae</taxon>
        <taxon>Papilionoideae</taxon>
        <taxon>50 kb inversion clade</taxon>
        <taxon>NPAAA clade</taxon>
        <taxon>indigoferoid/millettioid clade</taxon>
        <taxon>Phaseoleae</taxon>
        <taxon>Mucuna</taxon>
    </lineage>
</organism>
<keyword evidence="2" id="KW-1185">Reference proteome</keyword>
<accession>A0A371I4Y7</accession>
<name>A0A371I4Y7_MUCPR</name>
<dbReference type="Proteomes" id="UP000257109">
    <property type="component" value="Unassembled WGS sequence"/>
</dbReference>
<dbReference type="AlphaFoldDB" id="A0A371I4Y7"/>
<evidence type="ECO:0000313" key="2">
    <source>
        <dbReference type="Proteomes" id="UP000257109"/>
    </source>
</evidence>
<evidence type="ECO:0000313" key="1">
    <source>
        <dbReference type="EMBL" id="RDY10107.1"/>
    </source>
</evidence>
<reference evidence="1" key="1">
    <citation type="submission" date="2018-05" db="EMBL/GenBank/DDBJ databases">
        <title>Draft genome of Mucuna pruriens seed.</title>
        <authorList>
            <person name="Nnadi N.E."/>
            <person name="Vos R."/>
            <person name="Hasami M.H."/>
            <person name="Devisetty U.K."/>
            <person name="Aguiy J.C."/>
        </authorList>
    </citation>
    <scope>NUCLEOTIDE SEQUENCE [LARGE SCALE GENOMIC DNA]</scope>
    <source>
        <strain evidence="1">JCA_2017</strain>
    </source>
</reference>
<comment type="caution">
    <text evidence="1">The sequence shown here is derived from an EMBL/GenBank/DDBJ whole genome shotgun (WGS) entry which is preliminary data.</text>
</comment>